<gene>
    <name evidence="1" type="ORF">DR78_420</name>
</gene>
<dbReference type="Gene3D" id="1.10.10.1150">
    <property type="entry name" value="Coenzyme PQQ synthesis protein D (PqqD)"/>
    <property type="match status" value="1"/>
</dbReference>
<dbReference type="InterPro" id="IPR008792">
    <property type="entry name" value="PQQD"/>
</dbReference>
<sequence>MNNLNIENEISKNGDIYSSEVDGETIMMNIDNNAYYTTKEIGNRIWELLDSLNTPKAICEQLMQEYEVSQEQCQNDVLQFLEQLLDNSIIIKK</sequence>
<evidence type="ECO:0000313" key="1">
    <source>
        <dbReference type="EMBL" id="KFJ42334.1"/>
    </source>
</evidence>
<dbReference type="EMBL" id="JOUE01000006">
    <property type="protein sequence ID" value="KFJ42334.1"/>
    <property type="molecule type" value="Genomic_DNA"/>
</dbReference>
<accession>A0AAW3D8Z6</accession>
<dbReference type="RefSeq" id="WP_035736621.1">
    <property type="nucleotide sequence ID" value="NZ_CP009444.1"/>
</dbReference>
<dbReference type="Pfam" id="PF05402">
    <property type="entry name" value="PqqD"/>
    <property type="match status" value="1"/>
</dbReference>
<reference evidence="1 2" key="1">
    <citation type="submission" date="2014-04" db="EMBL/GenBank/DDBJ databases">
        <authorList>
            <person name="Bishop-Lilly K.A."/>
            <person name="Broomall S.M."/>
            <person name="Chain P.S."/>
            <person name="Chertkov O."/>
            <person name="Coyne S.R."/>
            <person name="Daligault H.E."/>
            <person name="Davenport K.W."/>
            <person name="Erkkila T."/>
            <person name="Frey K.G."/>
            <person name="Gibbons H.S."/>
            <person name="Gu W."/>
            <person name="Jaissle J."/>
            <person name="Johnson S.L."/>
            <person name="Koroleva G.I."/>
            <person name="Ladner J.T."/>
            <person name="Lo C.-C."/>
            <person name="Minogue T.D."/>
            <person name="Munk C."/>
            <person name="Palacios G.F."/>
            <person name="Redden C.L."/>
            <person name="Rosenzweig C.N."/>
            <person name="Scholz M.B."/>
            <person name="Teshima H."/>
            <person name="Xu Y."/>
        </authorList>
    </citation>
    <scope>NUCLEOTIDE SEQUENCE [LARGE SCALE GENOMIC DNA]</scope>
    <source>
        <strain evidence="1 2">FAJ</strain>
    </source>
</reference>
<dbReference type="KEGG" id="fpj:LA02_918"/>
<name>A0AAW3D8Z6_9GAMM</name>
<proteinExistence type="predicted"/>
<dbReference type="InterPro" id="IPR041881">
    <property type="entry name" value="PqqD_sf"/>
</dbReference>
<dbReference type="AlphaFoldDB" id="A0AAW3D8Z6"/>
<protein>
    <submittedName>
        <fullName evidence="1">Coenzyme PQQ synthesis D family protein</fullName>
    </submittedName>
</protein>
<dbReference type="Proteomes" id="UP000029117">
    <property type="component" value="Unassembled WGS sequence"/>
</dbReference>
<organism evidence="1 2">
    <name type="scientific">Francisella philomiragia</name>
    <dbReference type="NCBI Taxonomy" id="28110"/>
    <lineage>
        <taxon>Bacteria</taxon>
        <taxon>Pseudomonadati</taxon>
        <taxon>Pseudomonadota</taxon>
        <taxon>Gammaproteobacteria</taxon>
        <taxon>Thiotrichales</taxon>
        <taxon>Francisellaceae</taxon>
        <taxon>Francisella</taxon>
    </lineage>
</organism>
<evidence type="ECO:0000313" key="2">
    <source>
        <dbReference type="Proteomes" id="UP000029117"/>
    </source>
</evidence>
<comment type="caution">
    <text evidence="1">The sequence shown here is derived from an EMBL/GenBank/DDBJ whole genome shotgun (WGS) entry which is preliminary data.</text>
</comment>